<reference evidence="1" key="1">
    <citation type="submission" date="2022-04" db="EMBL/GenBank/DDBJ databases">
        <title>Chromosome-scale genome assembly of Holotrichia oblita Faldermann.</title>
        <authorList>
            <person name="Rongchong L."/>
        </authorList>
    </citation>
    <scope>NUCLEOTIDE SEQUENCE</scope>
    <source>
        <strain evidence="1">81SQS9</strain>
    </source>
</reference>
<comment type="caution">
    <text evidence="1">The sequence shown here is derived from an EMBL/GenBank/DDBJ whole genome shotgun (WGS) entry which is preliminary data.</text>
</comment>
<accession>A0ACB9TRD1</accession>
<evidence type="ECO:0000313" key="1">
    <source>
        <dbReference type="EMBL" id="KAI4469448.1"/>
    </source>
</evidence>
<keyword evidence="2" id="KW-1185">Reference proteome</keyword>
<dbReference type="EMBL" id="CM043015">
    <property type="protein sequence ID" value="KAI4469448.1"/>
    <property type="molecule type" value="Genomic_DNA"/>
</dbReference>
<sequence>MRIFYFICALQIVQHLNAVYVLEDDYEVKYEPTWESLDTRPLPDWYDKAKVGIFLHWGVYAVPGFGSEWFWMDWKGVNQSDYYNFMKKNYPPNFTYQDFAKDFTAEFYDPAYWAQLFKASGAKYVVLTSKHHEGYTLWPAMNSFSWNAMDVGPQRDILGDLTKAVRHENLRMGFYHSLYEWFNPRYLADKHSNFSTRDFVDNKMLPELIELVNLYEPDVIWSDGDWEAEDVYWKATEFLAWLYNESPVKDKVVVNDRWGIGIPCKHGDFFTCTDRYNPGVLQPHKWENAMTVDKHSWGYRKTLNYDAVLTTFELIKTMVQTVSCGGNILINIGPTKEGTIIPIFQERLINLGTWLDVNGEAIYETTPWIVQNDTVSQVWYTTKLGIVYAISLEWPSYGRLLLGSPMKLFTSSNTTVDLLGYDATLKWKTSKNMTVIKLPEKGGVQIEWAWVFKITNFS</sequence>
<evidence type="ECO:0000313" key="2">
    <source>
        <dbReference type="Proteomes" id="UP001056778"/>
    </source>
</evidence>
<gene>
    <name evidence="1" type="ORF">MML48_1g05253</name>
</gene>
<name>A0ACB9TRD1_HOLOL</name>
<organism evidence="1 2">
    <name type="scientific">Holotrichia oblita</name>
    <name type="common">Chafer beetle</name>
    <dbReference type="NCBI Taxonomy" id="644536"/>
    <lineage>
        <taxon>Eukaryota</taxon>
        <taxon>Metazoa</taxon>
        <taxon>Ecdysozoa</taxon>
        <taxon>Arthropoda</taxon>
        <taxon>Hexapoda</taxon>
        <taxon>Insecta</taxon>
        <taxon>Pterygota</taxon>
        <taxon>Neoptera</taxon>
        <taxon>Endopterygota</taxon>
        <taxon>Coleoptera</taxon>
        <taxon>Polyphaga</taxon>
        <taxon>Scarabaeiformia</taxon>
        <taxon>Scarabaeidae</taxon>
        <taxon>Melolonthinae</taxon>
        <taxon>Holotrichia</taxon>
    </lineage>
</organism>
<proteinExistence type="predicted"/>
<protein>
    <submittedName>
        <fullName evidence="1">Alpha-l-fucosidase</fullName>
    </submittedName>
</protein>
<dbReference type="Proteomes" id="UP001056778">
    <property type="component" value="Chromosome 1"/>
</dbReference>